<evidence type="ECO:0000313" key="2">
    <source>
        <dbReference type="Proteomes" id="UP000559027"/>
    </source>
</evidence>
<comment type="caution">
    <text evidence="1">The sequence shown here is derived from an EMBL/GenBank/DDBJ whole genome shotgun (WGS) entry which is preliminary data.</text>
</comment>
<protein>
    <submittedName>
        <fullName evidence="1">Uncharacterized protein</fullName>
    </submittedName>
</protein>
<accession>A0A8H5FZ60</accession>
<proteinExistence type="predicted"/>
<sequence length="402" mass="45821">MPFDPDVEVFPLELFALIVDATRDDRSTLLNLSLVSKSFLKISQRSLYRRVSLGGIKVASVGGEKGRWSMFDISNDTRFFRTLTKTPHLAHQVRDFSFRPDTGHMSEYLWDNFHQALHLMVNLKYLQLTLMGSDRTFYRILEDLCSHPFQLEVFSWKDYRRRMTNQDMVAFLSFLASQPRLRALDVLSSTAALLLPPESCPNLATFVGDYRLAGPVLRGSSVTNFVWMGGHLEPSPLLEPEWAACFSNLRLLVFFDQFPVDVDLVDLVSHLQSLEALQISFESGTVPSDHVLYKATELLQHIPKVQHLRVLTWTGAHPSHWGVSNVGWLEGFKAAANNFFDNPTIQHVYLSCQSGDGERYFRWSREASRGCAIEVDADDLVGFYHGLDFDGSLIDRRFVYGQ</sequence>
<dbReference type="Gene3D" id="3.80.10.10">
    <property type="entry name" value="Ribonuclease Inhibitor"/>
    <property type="match status" value="1"/>
</dbReference>
<evidence type="ECO:0000313" key="1">
    <source>
        <dbReference type="EMBL" id="KAF5354088.1"/>
    </source>
</evidence>
<name>A0A8H5FZ60_9AGAR</name>
<dbReference type="SUPFAM" id="SSF52047">
    <property type="entry name" value="RNI-like"/>
    <property type="match status" value="1"/>
</dbReference>
<keyword evidence="2" id="KW-1185">Reference proteome</keyword>
<dbReference type="InterPro" id="IPR032675">
    <property type="entry name" value="LRR_dom_sf"/>
</dbReference>
<gene>
    <name evidence="1" type="ORF">D9756_007334</name>
</gene>
<organism evidence="1 2">
    <name type="scientific">Leucocoprinus leucothites</name>
    <dbReference type="NCBI Taxonomy" id="201217"/>
    <lineage>
        <taxon>Eukaryota</taxon>
        <taxon>Fungi</taxon>
        <taxon>Dikarya</taxon>
        <taxon>Basidiomycota</taxon>
        <taxon>Agaricomycotina</taxon>
        <taxon>Agaricomycetes</taxon>
        <taxon>Agaricomycetidae</taxon>
        <taxon>Agaricales</taxon>
        <taxon>Agaricineae</taxon>
        <taxon>Agaricaceae</taxon>
        <taxon>Leucocoprinus</taxon>
    </lineage>
</organism>
<dbReference type="OrthoDB" id="10484943at2759"/>
<dbReference type="EMBL" id="JAACJO010000009">
    <property type="protein sequence ID" value="KAF5354088.1"/>
    <property type="molecule type" value="Genomic_DNA"/>
</dbReference>
<dbReference type="AlphaFoldDB" id="A0A8H5FZ60"/>
<reference evidence="1 2" key="1">
    <citation type="journal article" date="2020" name="ISME J.">
        <title>Uncovering the hidden diversity of litter-decomposition mechanisms in mushroom-forming fungi.</title>
        <authorList>
            <person name="Floudas D."/>
            <person name="Bentzer J."/>
            <person name="Ahren D."/>
            <person name="Johansson T."/>
            <person name="Persson P."/>
            <person name="Tunlid A."/>
        </authorList>
    </citation>
    <scope>NUCLEOTIDE SEQUENCE [LARGE SCALE GENOMIC DNA]</scope>
    <source>
        <strain evidence="1 2">CBS 146.42</strain>
    </source>
</reference>
<dbReference type="Proteomes" id="UP000559027">
    <property type="component" value="Unassembled WGS sequence"/>
</dbReference>